<protein>
    <recommendedName>
        <fullName evidence="3">Thioredoxin domain-containing protein</fullName>
    </recommendedName>
</protein>
<evidence type="ECO:0000313" key="2">
    <source>
        <dbReference type="Proteomes" id="UP000194761"/>
    </source>
</evidence>
<proteinExistence type="predicted"/>
<organism evidence="1 2">
    <name type="scientific">Streptosporangium minutum</name>
    <dbReference type="NCBI Taxonomy" id="569862"/>
    <lineage>
        <taxon>Bacteria</taxon>
        <taxon>Bacillati</taxon>
        <taxon>Actinomycetota</taxon>
        <taxon>Actinomycetes</taxon>
        <taxon>Streptosporangiales</taxon>
        <taxon>Streptosporangiaceae</taxon>
        <taxon>Streptosporangium</taxon>
    </lineage>
</organism>
<dbReference type="SUPFAM" id="SSF52833">
    <property type="entry name" value="Thioredoxin-like"/>
    <property type="match status" value="1"/>
</dbReference>
<evidence type="ECO:0008006" key="3">
    <source>
        <dbReference type="Google" id="ProtNLM"/>
    </source>
</evidence>
<gene>
    <name evidence="1" type="ORF">CA984_04045</name>
</gene>
<dbReference type="RefSeq" id="WP_086568245.1">
    <property type="nucleotide sequence ID" value="NZ_NGFP01000010.1"/>
</dbReference>
<reference evidence="1 2" key="1">
    <citation type="submission" date="2017-05" db="EMBL/GenBank/DDBJ databases">
        <title>Biotechnological potential of actinobacteria isolated from South African environments.</title>
        <authorList>
            <person name="Le Roes-Hill M."/>
            <person name="Prins A."/>
            <person name="Durrell K.A."/>
        </authorList>
    </citation>
    <scope>NUCLEOTIDE SEQUENCE [LARGE SCALE GENOMIC DNA]</scope>
    <source>
        <strain evidence="1">M26</strain>
    </source>
</reference>
<name>A0A243RVJ5_9ACTN</name>
<dbReference type="AlphaFoldDB" id="A0A243RVJ5"/>
<comment type="caution">
    <text evidence="1">The sequence shown here is derived from an EMBL/GenBank/DDBJ whole genome shotgun (WGS) entry which is preliminary data.</text>
</comment>
<keyword evidence="2" id="KW-1185">Reference proteome</keyword>
<dbReference type="EMBL" id="NGFP01000010">
    <property type="protein sequence ID" value="OUC99218.1"/>
    <property type="molecule type" value="Genomic_DNA"/>
</dbReference>
<dbReference type="Gene3D" id="3.40.30.10">
    <property type="entry name" value="Glutaredoxin"/>
    <property type="match status" value="1"/>
</dbReference>
<sequence>MPFLIAAVVLVGILCLFDLVLTFAVLRRLREHTAELERLAGPARFGPPYDPGVLVGRTLPPAGADGGERPRLVAFFDVSCDACHEHAPRFADAARTGTAMAVISGDGGKAGDLIGMIGGAASVVTAEQADSLVKAVGIEAFPTFLRVGPDGTIVAADTDLDALAGTARAR</sequence>
<evidence type="ECO:0000313" key="1">
    <source>
        <dbReference type="EMBL" id="OUC99218.1"/>
    </source>
</evidence>
<dbReference type="InterPro" id="IPR036249">
    <property type="entry name" value="Thioredoxin-like_sf"/>
</dbReference>
<dbReference type="Proteomes" id="UP000194761">
    <property type="component" value="Unassembled WGS sequence"/>
</dbReference>
<accession>A0A243RVJ5</accession>